<proteinExistence type="predicted"/>
<dbReference type="EMBL" id="JAEUBE010000487">
    <property type="protein sequence ID" value="KAH3661341.1"/>
    <property type="molecule type" value="Genomic_DNA"/>
</dbReference>
<organism evidence="2 3">
    <name type="scientific">Ogataea philodendri</name>
    <dbReference type="NCBI Taxonomy" id="1378263"/>
    <lineage>
        <taxon>Eukaryota</taxon>
        <taxon>Fungi</taxon>
        <taxon>Dikarya</taxon>
        <taxon>Ascomycota</taxon>
        <taxon>Saccharomycotina</taxon>
        <taxon>Pichiomycetes</taxon>
        <taxon>Pichiales</taxon>
        <taxon>Pichiaceae</taxon>
        <taxon>Ogataea</taxon>
    </lineage>
</organism>
<name>A0A9P8T165_9ASCO</name>
<protein>
    <submittedName>
        <fullName evidence="2">Uncharacterized protein</fullName>
    </submittedName>
</protein>
<keyword evidence="3" id="KW-1185">Reference proteome</keyword>
<reference evidence="2" key="1">
    <citation type="journal article" date="2021" name="Open Biol.">
        <title>Shared evolutionary footprints suggest mitochondrial oxidative damage underlies multiple complex I losses in fungi.</title>
        <authorList>
            <person name="Schikora-Tamarit M.A."/>
            <person name="Marcet-Houben M."/>
            <person name="Nosek J."/>
            <person name="Gabaldon T."/>
        </authorList>
    </citation>
    <scope>NUCLEOTIDE SEQUENCE</scope>
    <source>
        <strain evidence="2">CBS6075</strain>
    </source>
</reference>
<dbReference type="Proteomes" id="UP000769157">
    <property type="component" value="Unassembled WGS sequence"/>
</dbReference>
<feature type="signal peptide" evidence="1">
    <location>
        <begin position="1"/>
        <end position="16"/>
    </location>
</feature>
<evidence type="ECO:0000313" key="2">
    <source>
        <dbReference type="EMBL" id="KAH3661341.1"/>
    </source>
</evidence>
<sequence>MVLVFNVYLWINSIQAVDRTSCPHFETSSAGGLSFISVFLIGNFSAGAVQDFGETVDSESHSLVQVTFHDFNMVVEVGPEQLDVGDGVPFDVFGAQVSWEQNKRDVGLVVSVFGFQVLDFQWNFLV</sequence>
<evidence type="ECO:0000313" key="3">
    <source>
        <dbReference type="Proteomes" id="UP000769157"/>
    </source>
</evidence>
<gene>
    <name evidence="2" type="ORF">OGAPHI_006748</name>
</gene>
<dbReference type="AlphaFoldDB" id="A0A9P8T165"/>
<dbReference type="GeneID" id="70238712"/>
<dbReference type="RefSeq" id="XP_046058465.1">
    <property type="nucleotide sequence ID" value="XM_046208067.1"/>
</dbReference>
<comment type="caution">
    <text evidence="2">The sequence shown here is derived from an EMBL/GenBank/DDBJ whole genome shotgun (WGS) entry which is preliminary data.</text>
</comment>
<feature type="chain" id="PRO_5040157851" evidence="1">
    <location>
        <begin position="17"/>
        <end position="126"/>
    </location>
</feature>
<keyword evidence="1" id="KW-0732">Signal</keyword>
<evidence type="ECO:0000256" key="1">
    <source>
        <dbReference type="SAM" id="SignalP"/>
    </source>
</evidence>
<reference evidence="2" key="2">
    <citation type="submission" date="2021-01" db="EMBL/GenBank/DDBJ databases">
        <authorList>
            <person name="Schikora-Tamarit M.A."/>
        </authorList>
    </citation>
    <scope>NUCLEOTIDE SEQUENCE</scope>
    <source>
        <strain evidence="2">CBS6075</strain>
    </source>
</reference>
<accession>A0A9P8T165</accession>